<comment type="caution">
    <text evidence="1">The sequence shown here is derived from an EMBL/GenBank/DDBJ whole genome shotgun (WGS) entry which is preliminary data.</text>
</comment>
<reference evidence="1 2" key="1">
    <citation type="journal article" date="2022" name="bioRxiv">
        <title>The genome of the oomycete Peronosclerospora sorghi, a cosmopolitan pathogen of maize and sorghum, is inflated with dispersed pseudogenes.</title>
        <authorList>
            <person name="Fletcher K."/>
            <person name="Martin F."/>
            <person name="Isakeit T."/>
            <person name="Cavanaugh K."/>
            <person name="Magill C."/>
            <person name="Michelmore R."/>
        </authorList>
    </citation>
    <scope>NUCLEOTIDE SEQUENCE [LARGE SCALE GENOMIC DNA]</scope>
    <source>
        <strain evidence="1">P6</strain>
    </source>
</reference>
<proteinExistence type="predicted"/>
<dbReference type="Proteomes" id="UP001163321">
    <property type="component" value="Chromosome 3"/>
</dbReference>
<name>A0ACC0WAR1_9STRA</name>
<protein>
    <submittedName>
        <fullName evidence="1">Uncharacterized protein</fullName>
    </submittedName>
</protein>
<keyword evidence="2" id="KW-1185">Reference proteome</keyword>
<accession>A0ACC0WAR1</accession>
<sequence>MLRSKFRTFPRTACAAGEPQVPGSNEQAEASTAKEHSELQASASEHGDAVFCSTVPFIVGDTDTDDLPETTSDLVEWATRRLEEQAEEGSPPPVAEEELLGEPMGTLVINAAKAQEDSVQPATPAEDPPTTPAEASISETPAVLEQTPVPTTGAKKRRAETPSKESKEGEERRRQRYVDERRLEMEEKRFELNRLRLESKTQRFMLKAEEKKRKERQAFILQLITSGKSKEEAEALLTLL</sequence>
<gene>
    <name evidence="1" type="ORF">PsorP6_007009</name>
</gene>
<evidence type="ECO:0000313" key="1">
    <source>
        <dbReference type="EMBL" id="KAI9915215.1"/>
    </source>
</evidence>
<organism evidence="1 2">
    <name type="scientific">Peronosclerospora sorghi</name>
    <dbReference type="NCBI Taxonomy" id="230839"/>
    <lineage>
        <taxon>Eukaryota</taxon>
        <taxon>Sar</taxon>
        <taxon>Stramenopiles</taxon>
        <taxon>Oomycota</taxon>
        <taxon>Peronosporomycetes</taxon>
        <taxon>Peronosporales</taxon>
        <taxon>Peronosporaceae</taxon>
        <taxon>Peronosclerospora</taxon>
    </lineage>
</organism>
<dbReference type="EMBL" id="CM047582">
    <property type="protein sequence ID" value="KAI9915215.1"/>
    <property type="molecule type" value="Genomic_DNA"/>
</dbReference>
<evidence type="ECO:0000313" key="2">
    <source>
        <dbReference type="Proteomes" id="UP001163321"/>
    </source>
</evidence>